<reference evidence="3 4" key="1">
    <citation type="journal article" date="2017" name="Mol. Biol. Evol.">
        <title>The 4-celled Tetrabaena socialis nuclear genome reveals the essential components for genetic control of cell number at the origin of multicellularity in the volvocine lineage.</title>
        <authorList>
            <person name="Featherston J."/>
            <person name="Arakaki Y."/>
            <person name="Hanschen E.R."/>
            <person name="Ferris P.J."/>
            <person name="Michod R.E."/>
            <person name="Olson B.J.S.C."/>
            <person name="Nozaki H."/>
            <person name="Durand P.M."/>
        </authorList>
    </citation>
    <scope>NUCLEOTIDE SEQUENCE [LARGE SCALE GENOMIC DNA]</scope>
    <source>
        <strain evidence="3 4">NIES-571</strain>
    </source>
</reference>
<dbReference type="Proteomes" id="UP000236333">
    <property type="component" value="Unassembled WGS sequence"/>
</dbReference>
<evidence type="ECO:0000313" key="4">
    <source>
        <dbReference type="Proteomes" id="UP000236333"/>
    </source>
</evidence>
<feature type="domain" description="Expansin-like EG45" evidence="2">
    <location>
        <begin position="42"/>
        <end position="157"/>
    </location>
</feature>
<organism evidence="3 4">
    <name type="scientific">Tetrabaena socialis</name>
    <dbReference type="NCBI Taxonomy" id="47790"/>
    <lineage>
        <taxon>Eukaryota</taxon>
        <taxon>Viridiplantae</taxon>
        <taxon>Chlorophyta</taxon>
        <taxon>core chlorophytes</taxon>
        <taxon>Chlorophyceae</taxon>
        <taxon>CS clade</taxon>
        <taxon>Chlamydomonadales</taxon>
        <taxon>Tetrabaenaceae</taxon>
        <taxon>Tetrabaena</taxon>
    </lineage>
</organism>
<dbReference type="InterPro" id="IPR007112">
    <property type="entry name" value="Expansin/allergen_DPBB_dom"/>
</dbReference>
<dbReference type="InterPro" id="IPR002963">
    <property type="entry name" value="Expansin"/>
</dbReference>
<name>A0A2J8A668_9CHLO</name>
<dbReference type="GO" id="GO:0009664">
    <property type="term" value="P:plant-type cell wall organization"/>
    <property type="evidence" value="ECO:0007669"/>
    <property type="project" value="InterPro"/>
</dbReference>
<dbReference type="PANTHER" id="PTHR31867">
    <property type="entry name" value="EXPANSIN-A15"/>
    <property type="match status" value="1"/>
</dbReference>
<gene>
    <name evidence="3" type="ORF">TSOC_005490</name>
</gene>
<proteinExistence type="predicted"/>
<dbReference type="OrthoDB" id="5823761at2759"/>
<comment type="caution">
    <text evidence="3">The sequence shown here is derived from an EMBL/GenBank/DDBJ whole genome shotgun (WGS) entry which is preliminary data.</text>
</comment>
<dbReference type="SUPFAM" id="SSF50685">
    <property type="entry name" value="Barwin-like endoglucanases"/>
    <property type="match status" value="1"/>
</dbReference>
<dbReference type="PROSITE" id="PS50842">
    <property type="entry name" value="EXPANSIN_EG45"/>
    <property type="match status" value="1"/>
</dbReference>
<dbReference type="Gene3D" id="2.40.40.10">
    <property type="entry name" value="RlpA-like domain"/>
    <property type="match status" value="1"/>
</dbReference>
<dbReference type="AlphaFoldDB" id="A0A2J8A668"/>
<sequence>MVADAGLAAPYGDRRGITYDWQWRTGARGTWYGTGDAWTIHKGACNYGYLYPDEPLGWDIAAMSDVNREYPDSCGLCYELACDNTWVPDNLGAWFDRTSACFDQSASVVVRVTDACAAGTVIILTCRSVWAFEKLAETKWGVIPLRYRPVPCDYKPGRQAKPIAHPSPGDSPPQGASRIARDWPEFMQDTTLKALSLYEDGYASGVSDASTKTWIQSQADSARSGAAGSAAVCGKVPIGGILAFRGWNGMFDKRKLVEFWLYVGNPGYEGKDQKTPDLWGGCKPSRVLNNKPTYYEPTYPYGTYYFWGWQVYLPVFAGWPDNSVTSQYSNFQGCGGNSVWDLNTVEFRNDGWSEQWVCVDRVRLA</sequence>
<dbReference type="InterPro" id="IPR036908">
    <property type="entry name" value="RlpA-like_sf"/>
</dbReference>
<feature type="region of interest" description="Disordered" evidence="1">
    <location>
        <begin position="158"/>
        <end position="178"/>
    </location>
</feature>
<accession>A0A2J8A668</accession>
<dbReference type="InterPro" id="IPR007118">
    <property type="entry name" value="Expan_Lol_pI"/>
</dbReference>
<dbReference type="GO" id="GO:0005576">
    <property type="term" value="C:extracellular region"/>
    <property type="evidence" value="ECO:0007669"/>
    <property type="project" value="InterPro"/>
</dbReference>
<protein>
    <submittedName>
        <fullName evidence="3">Expansin-A1</fullName>
    </submittedName>
</protein>
<evidence type="ECO:0000256" key="1">
    <source>
        <dbReference type="SAM" id="MobiDB-lite"/>
    </source>
</evidence>
<dbReference type="CDD" id="cd22271">
    <property type="entry name" value="DPBB_EXP_N-like"/>
    <property type="match status" value="1"/>
</dbReference>
<dbReference type="PRINTS" id="PR01225">
    <property type="entry name" value="EXPANSNFAMLY"/>
</dbReference>
<evidence type="ECO:0000313" key="3">
    <source>
        <dbReference type="EMBL" id="PNH07993.1"/>
    </source>
</evidence>
<keyword evidence="4" id="KW-1185">Reference proteome</keyword>
<evidence type="ECO:0000259" key="2">
    <source>
        <dbReference type="PROSITE" id="PS50842"/>
    </source>
</evidence>
<dbReference type="EMBL" id="PGGS01000150">
    <property type="protein sequence ID" value="PNH07993.1"/>
    <property type="molecule type" value="Genomic_DNA"/>
</dbReference>